<dbReference type="PANTHER" id="PTHR11783">
    <property type="entry name" value="SULFOTRANSFERASE SULT"/>
    <property type="match status" value="1"/>
</dbReference>
<evidence type="ECO:0000256" key="2">
    <source>
        <dbReference type="ARBA" id="ARBA00022679"/>
    </source>
</evidence>
<dbReference type="OrthoDB" id="205623at2759"/>
<dbReference type="InterPro" id="IPR000863">
    <property type="entry name" value="Sulfotransferase_dom"/>
</dbReference>
<proteinExistence type="inferred from homology"/>
<gene>
    <name evidence="6" type="primary">SOT15_11</name>
    <name evidence="6" type="ORF">CK203_031665</name>
</gene>
<dbReference type="InterPro" id="IPR027417">
    <property type="entry name" value="P-loop_NTPase"/>
</dbReference>
<name>A0A438I3D5_VITVI</name>
<evidence type="ECO:0000256" key="4">
    <source>
        <dbReference type="SAM" id="MobiDB-lite"/>
    </source>
</evidence>
<feature type="domain" description="Sulfotransferase" evidence="5">
    <location>
        <begin position="73"/>
        <end position="334"/>
    </location>
</feature>
<accession>A0A438I3D5</accession>
<feature type="region of interest" description="Disordered" evidence="4">
    <location>
        <begin position="1"/>
        <end position="25"/>
    </location>
</feature>
<evidence type="ECO:0000256" key="3">
    <source>
        <dbReference type="RuleBase" id="RU361155"/>
    </source>
</evidence>
<evidence type="ECO:0000313" key="7">
    <source>
        <dbReference type="Proteomes" id="UP000288805"/>
    </source>
</evidence>
<keyword evidence="2 3" id="KW-0808">Transferase</keyword>
<dbReference type="AlphaFoldDB" id="A0A438I3D5"/>
<dbReference type="Proteomes" id="UP000288805">
    <property type="component" value="Unassembled WGS sequence"/>
</dbReference>
<reference evidence="6 7" key="1">
    <citation type="journal article" date="2018" name="PLoS Genet.">
        <title>Population sequencing reveals clonal diversity and ancestral inbreeding in the grapevine cultivar Chardonnay.</title>
        <authorList>
            <person name="Roach M.J."/>
            <person name="Johnson D.L."/>
            <person name="Bohlmann J."/>
            <person name="van Vuuren H.J."/>
            <person name="Jones S.J."/>
            <person name="Pretorius I.S."/>
            <person name="Schmidt S.A."/>
            <person name="Borneman A.R."/>
        </authorList>
    </citation>
    <scope>NUCLEOTIDE SEQUENCE [LARGE SCALE GENOMIC DNA]</scope>
    <source>
        <strain evidence="7">cv. Chardonnay</strain>
        <tissue evidence="6">Leaf</tissue>
    </source>
</reference>
<evidence type="ECO:0000313" key="6">
    <source>
        <dbReference type="EMBL" id="RVW91192.1"/>
    </source>
</evidence>
<sequence length="343" mass="40199">MATVHPPEKSLMREDEDEKEKARKRNNEIISSLGKEEGWMEEYTYEYQGFWYPSVTVVEGVMWVQQNFKPRHEDILLVTLPKSGTTWFKPLMFAVMNRTHFDLSTHPLLTTSPHDLVPFLELFLSHKIPFPNPDTFYPPQLFQTHIPFSSLSQYVMESQCRIVYICRNPKDVFVSTFYFLEKVRDKKLTPLSLEKAFELFCKGVSLYGPFWDHVLGYWKASLEVPDRVLFLKYEDMKRDSSFHLKRLAEFMGYPFSVEEEKQGVAHDILELCSFENLRNLKVNKTGKIITSNNNQLENHRFFRKGEVGDWKRHLTAEMEDGLNKLIEQKLAGSGLAFRDSSEA</sequence>
<dbReference type="EC" id="2.8.2.-" evidence="3"/>
<dbReference type="GO" id="GO:0008146">
    <property type="term" value="F:sulfotransferase activity"/>
    <property type="evidence" value="ECO:0007669"/>
    <property type="project" value="InterPro"/>
</dbReference>
<evidence type="ECO:0000256" key="1">
    <source>
        <dbReference type="ARBA" id="ARBA00005771"/>
    </source>
</evidence>
<evidence type="ECO:0000259" key="5">
    <source>
        <dbReference type="Pfam" id="PF00685"/>
    </source>
</evidence>
<comment type="similarity">
    <text evidence="1 3">Belongs to the sulfotransferase 1 family.</text>
</comment>
<protein>
    <recommendedName>
        <fullName evidence="3">Sulfotransferase</fullName>
        <ecNumber evidence="3">2.8.2.-</ecNumber>
    </recommendedName>
</protein>
<comment type="caution">
    <text evidence="6">The sequence shown here is derived from an EMBL/GenBank/DDBJ whole genome shotgun (WGS) entry which is preliminary data.</text>
</comment>
<dbReference type="Gene3D" id="3.40.50.300">
    <property type="entry name" value="P-loop containing nucleotide triphosphate hydrolases"/>
    <property type="match status" value="1"/>
</dbReference>
<dbReference type="SUPFAM" id="SSF52540">
    <property type="entry name" value="P-loop containing nucleoside triphosphate hydrolases"/>
    <property type="match status" value="1"/>
</dbReference>
<dbReference type="EMBL" id="QGNW01000148">
    <property type="protein sequence ID" value="RVW91192.1"/>
    <property type="molecule type" value="Genomic_DNA"/>
</dbReference>
<dbReference type="SMR" id="A0A438I3D5"/>
<organism evidence="6 7">
    <name type="scientific">Vitis vinifera</name>
    <name type="common">Grape</name>
    <dbReference type="NCBI Taxonomy" id="29760"/>
    <lineage>
        <taxon>Eukaryota</taxon>
        <taxon>Viridiplantae</taxon>
        <taxon>Streptophyta</taxon>
        <taxon>Embryophyta</taxon>
        <taxon>Tracheophyta</taxon>
        <taxon>Spermatophyta</taxon>
        <taxon>Magnoliopsida</taxon>
        <taxon>eudicotyledons</taxon>
        <taxon>Gunneridae</taxon>
        <taxon>Pentapetalae</taxon>
        <taxon>rosids</taxon>
        <taxon>Vitales</taxon>
        <taxon>Vitaceae</taxon>
        <taxon>Viteae</taxon>
        <taxon>Vitis</taxon>
    </lineage>
</organism>
<dbReference type="Pfam" id="PF00685">
    <property type="entry name" value="Sulfotransfer_1"/>
    <property type="match status" value="1"/>
</dbReference>